<dbReference type="CDD" id="cd12148">
    <property type="entry name" value="fungal_TF_MHR"/>
    <property type="match status" value="1"/>
</dbReference>
<evidence type="ECO:0000313" key="3">
    <source>
        <dbReference type="Proteomes" id="UP000504638"/>
    </source>
</evidence>
<feature type="region of interest" description="Disordered" evidence="1">
    <location>
        <begin position="89"/>
        <end position="135"/>
    </location>
</feature>
<feature type="region of interest" description="Disordered" evidence="1">
    <location>
        <begin position="15"/>
        <end position="66"/>
    </location>
</feature>
<evidence type="ECO:0000313" key="2">
    <source>
        <dbReference type="EMBL" id="KAF1814739.1"/>
    </source>
</evidence>
<gene>
    <name evidence="2 4" type="ORF">P152DRAFT_512101</name>
</gene>
<evidence type="ECO:0000256" key="1">
    <source>
        <dbReference type="SAM" id="MobiDB-lite"/>
    </source>
</evidence>
<dbReference type="GeneID" id="54423305"/>
<sequence length="313" mass="34279">MPVVPKPQVHVAILSHPHRRNKTRDHNRRTSAIADENSPTNGQDRFPLLPDVSLADSTSPTRLPPPVASSGLAEAFFASYPNLVAPSNPSLNSSQELPDEESSPCSPSASSYSARATMLQHDQSKPDPGRNPNTPLLDLGDHSTLFNDFPGFTDYNFHNYFDLMDTNPIANPLVDSSSLVNILPTELDPSVAMVDNHCSCTHPCTTFTVSWIALCCKASLCGPTYHDVVNSQALSVPTEDVMRELINLYFVYVHPIFPVISEWNTYSLLKPLLSNGGETTSLMSLAMVNAIMFSASAKRSRESRRIPKHCSNA</sequence>
<organism evidence="2">
    <name type="scientific">Eremomyces bilateralis CBS 781.70</name>
    <dbReference type="NCBI Taxonomy" id="1392243"/>
    <lineage>
        <taxon>Eukaryota</taxon>
        <taxon>Fungi</taxon>
        <taxon>Dikarya</taxon>
        <taxon>Ascomycota</taxon>
        <taxon>Pezizomycotina</taxon>
        <taxon>Dothideomycetes</taxon>
        <taxon>Dothideomycetes incertae sedis</taxon>
        <taxon>Eremomycetales</taxon>
        <taxon>Eremomycetaceae</taxon>
        <taxon>Eremomyces</taxon>
    </lineage>
</organism>
<reference evidence="4" key="2">
    <citation type="submission" date="2020-04" db="EMBL/GenBank/DDBJ databases">
        <authorList>
            <consortium name="NCBI Genome Project"/>
        </authorList>
    </citation>
    <scope>NUCLEOTIDE SEQUENCE</scope>
    <source>
        <strain evidence="4">CBS 781.70</strain>
    </source>
</reference>
<accession>A0A6G1GA76</accession>
<reference evidence="2 4" key="1">
    <citation type="submission" date="2020-01" db="EMBL/GenBank/DDBJ databases">
        <authorList>
            <consortium name="DOE Joint Genome Institute"/>
            <person name="Haridas S."/>
            <person name="Albert R."/>
            <person name="Binder M."/>
            <person name="Bloem J."/>
            <person name="Labutti K."/>
            <person name="Salamov A."/>
            <person name="Andreopoulos B."/>
            <person name="Baker S.E."/>
            <person name="Barry K."/>
            <person name="Bills G."/>
            <person name="Bluhm B.H."/>
            <person name="Cannon C."/>
            <person name="Castanera R."/>
            <person name="Culley D.E."/>
            <person name="Daum C."/>
            <person name="Ezra D."/>
            <person name="Gonzalez J.B."/>
            <person name="Henrissat B."/>
            <person name="Kuo A."/>
            <person name="Liang C."/>
            <person name="Lipzen A."/>
            <person name="Lutzoni F."/>
            <person name="Magnuson J."/>
            <person name="Mondo S."/>
            <person name="Nolan M."/>
            <person name="Ohm R."/>
            <person name="Pangilinan J."/>
            <person name="Park H.-J."/>
            <person name="Ramirez L."/>
            <person name="Alfaro M."/>
            <person name="Sun H."/>
            <person name="Tritt A."/>
            <person name="Yoshinaga Y."/>
            <person name="Zwiers L.-H."/>
            <person name="Turgeon B.G."/>
            <person name="Goodwin S.B."/>
            <person name="Spatafora J.W."/>
            <person name="Crous P.W."/>
            <person name="Grigoriev I.V."/>
        </authorList>
    </citation>
    <scope>NUCLEOTIDE SEQUENCE</scope>
    <source>
        <strain evidence="2 4">CBS 781.70</strain>
    </source>
</reference>
<dbReference type="EMBL" id="ML975152">
    <property type="protein sequence ID" value="KAF1814739.1"/>
    <property type="molecule type" value="Genomic_DNA"/>
</dbReference>
<evidence type="ECO:0008006" key="5">
    <source>
        <dbReference type="Google" id="ProtNLM"/>
    </source>
</evidence>
<dbReference type="OrthoDB" id="5041285at2759"/>
<feature type="compositionally biased region" description="Low complexity" evidence="1">
    <location>
        <begin position="103"/>
        <end position="114"/>
    </location>
</feature>
<feature type="compositionally biased region" description="Basic residues" evidence="1">
    <location>
        <begin position="16"/>
        <end position="29"/>
    </location>
</feature>
<proteinExistence type="predicted"/>
<protein>
    <recommendedName>
        <fullName evidence="5">Transcription factor domain-containing protein</fullName>
    </recommendedName>
</protein>
<keyword evidence="3" id="KW-1185">Reference proteome</keyword>
<dbReference type="Proteomes" id="UP000504638">
    <property type="component" value="Unplaced"/>
</dbReference>
<dbReference type="RefSeq" id="XP_033536370.1">
    <property type="nucleotide sequence ID" value="XM_033682735.1"/>
</dbReference>
<dbReference type="AlphaFoldDB" id="A0A6G1GA76"/>
<evidence type="ECO:0000313" key="4">
    <source>
        <dbReference type="RefSeq" id="XP_033536370.1"/>
    </source>
</evidence>
<reference evidence="4" key="3">
    <citation type="submission" date="2025-04" db="UniProtKB">
        <authorList>
            <consortium name="RefSeq"/>
        </authorList>
    </citation>
    <scope>IDENTIFICATION</scope>
    <source>
        <strain evidence="4">CBS 781.70</strain>
    </source>
</reference>
<name>A0A6G1GA76_9PEZI</name>